<keyword evidence="2" id="KW-0677">Repeat</keyword>
<dbReference type="GO" id="GO:0043565">
    <property type="term" value="F:sequence-specific DNA binding"/>
    <property type="evidence" value="ECO:0007669"/>
    <property type="project" value="TreeGrafter"/>
</dbReference>
<dbReference type="PANTHER" id="PTHR24408:SF58">
    <property type="entry name" value="TRANSCRIPTION FACTOR (TFIIIA), PUTATIVE (AFU_ORTHOLOGUE AFUA_1G05150)-RELATED"/>
    <property type="match status" value="1"/>
</dbReference>
<evidence type="ECO:0000256" key="4">
    <source>
        <dbReference type="ARBA" id="ARBA00022833"/>
    </source>
</evidence>
<dbReference type="STRING" id="64791.A0A151WXA9"/>
<dbReference type="PROSITE" id="PS00028">
    <property type="entry name" value="ZINC_FINGER_C2H2_1"/>
    <property type="match status" value="4"/>
</dbReference>
<proteinExistence type="predicted"/>
<dbReference type="EMBL" id="KQ982686">
    <property type="protein sequence ID" value="KYQ52301.1"/>
    <property type="molecule type" value="Genomic_DNA"/>
</dbReference>
<feature type="compositionally biased region" description="Basic and acidic residues" evidence="7">
    <location>
        <begin position="852"/>
        <end position="866"/>
    </location>
</feature>
<gene>
    <name evidence="9" type="ORF">ALC60_08567</name>
</gene>
<evidence type="ECO:0000256" key="6">
    <source>
        <dbReference type="SAM" id="Coils"/>
    </source>
</evidence>
<dbReference type="SMART" id="SM00355">
    <property type="entry name" value="ZnF_C2H2"/>
    <property type="match status" value="10"/>
</dbReference>
<protein>
    <recommendedName>
        <fullName evidence="8">C2H2-type domain-containing protein</fullName>
    </recommendedName>
</protein>
<dbReference type="InterPro" id="IPR013087">
    <property type="entry name" value="Znf_C2H2_type"/>
</dbReference>
<dbReference type="GO" id="GO:0005634">
    <property type="term" value="C:nucleus"/>
    <property type="evidence" value="ECO:0007669"/>
    <property type="project" value="TreeGrafter"/>
</dbReference>
<evidence type="ECO:0000256" key="3">
    <source>
        <dbReference type="ARBA" id="ARBA00022771"/>
    </source>
</evidence>
<feature type="compositionally biased region" description="Low complexity" evidence="7">
    <location>
        <begin position="617"/>
        <end position="635"/>
    </location>
</feature>
<feature type="region of interest" description="Disordered" evidence="7">
    <location>
        <begin position="233"/>
        <end position="252"/>
    </location>
</feature>
<feature type="region of interest" description="Disordered" evidence="7">
    <location>
        <begin position="167"/>
        <end position="197"/>
    </location>
</feature>
<feature type="region of interest" description="Disordered" evidence="7">
    <location>
        <begin position="803"/>
        <end position="897"/>
    </location>
</feature>
<feature type="domain" description="C2H2-type" evidence="8">
    <location>
        <begin position="1317"/>
        <end position="1344"/>
    </location>
</feature>
<feature type="coiled-coil region" evidence="6">
    <location>
        <begin position="957"/>
        <end position="988"/>
    </location>
</feature>
<evidence type="ECO:0000313" key="9">
    <source>
        <dbReference type="EMBL" id="KYQ52301.1"/>
    </source>
</evidence>
<evidence type="ECO:0000256" key="1">
    <source>
        <dbReference type="ARBA" id="ARBA00022723"/>
    </source>
</evidence>
<sequence>MQDPIQEKDSNSILIKDISVKLTRLRSVKEKTTLKSIKCKRRNRWRYGLLNGKFSKKKKSNVPSSKSSNSQQAFRNAKPVTEVISSEDRGNKQIDTHLHNQLYQGELYEDAQQNEQRISNVAQNKTENFNLSTCETEKKDLCVNVTYACARTLPYKFYRKNIPSSSSAIDYCDSSSSSKDTESSLHSNQSNLTSPLSKDKKVMKKLIRLRLKLMAKKVEKRLNKWKFKRKSACSDKHSSDSETEKQRVPNKKRRRIVLMEESDSENETVNNTTAIENNNQSESHLSFKKIDARKTCIQFSSPAKVILTKLEEMEDEDVIKWRKSKISDISSESIEQLDQRKLSQNLVASHSQDKLILPTEDDKFLEINKKTQNISKDSPLTIRCIDRRVVRSKLKKLRKKHKLFKKPRVLLIKLDTLQYFPKDDRYSATEVEYLTKKYLNFVINSKICKSTFRKLTTYKHMCLQSRLDANTTCTEDQGVSSSLSKEQSMNESLKSCFIDTNSIKDVQTIENSDENASFLIHRKPIRNHCKTLSPRISEKKNSTLSQERLEIWRNAFRALITPKKLQETIASTSKSTSETVPISRNSSKKSVNAECESVITSASTFTSSMKCTTPVGSPSKFTSPKKQTKTSTKPTECNDTAKPESSISSKNLSSDANVDKIISRSDFIQSKDGTVSKNPCKNAKGTDVITIDAFLNSNKKVSEMSPKLHKKATNLELSTNDKSEKSKTSKNCSVVQFQTIQHKKEESHKCIACGSSFKDFDMWIKHLRNNFNTTHMNVNSKSAYASKCIKASLLKIMNKEKNLENSKPSTSKQQCSSVNGESGSRQLDKSVNSDMKSSSSSSSLSSLKAIKMRHEQFKVSKNEMKTKSAIKSKSGRNSPSGAKISDSNNVESSSSTNIKVKPKITCKICSKSFNTNQQLFEDMSEHMHNDFQTMQTAIDNYIISTPVSNKTNDQVSNDMVKNSIEAAMEEVEVARNEYTIEEQDVEEQSTLATNNAEVSKEVSKTQCAEKENICDAGPSLELRPEISFTICMCHRPKNETIKAMGSNIHIEIVLLCTTCQTIFRGLECYEVHCMSSVDGSLCNKNRLQGRKSKLLCVSCQQISNSLQDLLQHLTTHSRLNHTGTVTFFCSICKVIFYSFGPLFESHFQNHEKNSLFLASRLSFPRPSYINSKLVKIPATDIPIELLYMQIADYVCQHCRMPFIYEQDLKSHKAICESHNVEPRIEFSDGRSTTSITPSKIPILLICGFCSKTFYSRMSFELHSLEHTQKRELHLHYTCVAVTAVTKVYICKVCTTMWQCLQTFKEHWQTHSELRAEYICSLCRNYFLSVELFQKHALVHRNNEKKQVPITCEVIYRDVSYQNSNINSQRDTTINELPYMNLSYFDSKKDFVDKTVNDKSRESQKSTRLLVKNLMSENRSTQSSVHSNKEAQATRNVPEVPVQVPSSNSLVAVAQSEPNSNDKSGNLDDDSDEDLTIVLSDSEESSESSEIKRNVDSMPSTMSQNTKSTTSDSAIDGQMRCSKDAAPIASSAKTSSYVKESTNSRISVITPIESENTQLKTNSSVLKDNNTVKNCVDRSVSSVANSSIEDPKESLPKNAMSYVPKAFLRVKSLAELTNTSPEKSLCQICGMSFECRQKLRTHMLTHIQLPHQNKKDDQVTSSGNIQVWPAKPMFNPQVAMPTTSSQDRSLSSAITPSVTTYPNTSKVVSAKSRQYQVIGVKPLRSVKYNANVEASKLKETLYRETTSPLLNNIGATSQQISQKTAYHQNLPPLVTYPLNKSIQSAQQQQSTGTVAVRPFLQTYQTDMSYQLHSTNLIPTNTDNVMLVTVNTMQQISENPERYICMYCPGFECGSVQEFALHEHSSKHEARSHYNNVTYLS</sequence>
<feature type="region of interest" description="Disordered" evidence="7">
    <location>
        <begin position="1478"/>
        <end position="1516"/>
    </location>
</feature>
<dbReference type="PANTHER" id="PTHR24408">
    <property type="entry name" value="ZINC FINGER PROTEIN"/>
    <property type="match status" value="1"/>
</dbReference>
<keyword evidence="10" id="KW-1185">Reference proteome</keyword>
<evidence type="ECO:0000256" key="5">
    <source>
        <dbReference type="PROSITE-ProRule" id="PRU00042"/>
    </source>
</evidence>
<feature type="region of interest" description="Disordered" evidence="7">
    <location>
        <begin position="56"/>
        <end position="92"/>
    </location>
</feature>
<dbReference type="GO" id="GO:0000981">
    <property type="term" value="F:DNA-binding transcription factor activity, RNA polymerase II-specific"/>
    <property type="evidence" value="ECO:0007669"/>
    <property type="project" value="TreeGrafter"/>
</dbReference>
<keyword evidence="3 5" id="KW-0863">Zinc-finger</keyword>
<dbReference type="PROSITE" id="PS50157">
    <property type="entry name" value="ZINC_FINGER_C2H2_2"/>
    <property type="match status" value="4"/>
</dbReference>
<organism evidence="9 10">
    <name type="scientific">Mycetomoellerius zeteki</name>
    <dbReference type="NCBI Taxonomy" id="64791"/>
    <lineage>
        <taxon>Eukaryota</taxon>
        <taxon>Metazoa</taxon>
        <taxon>Ecdysozoa</taxon>
        <taxon>Arthropoda</taxon>
        <taxon>Hexapoda</taxon>
        <taxon>Insecta</taxon>
        <taxon>Pterygota</taxon>
        <taxon>Neoptera</taxon>
        <taxon>Endopterygota</taxon>
        <taxon>Hymenoptera</taxon>
        <taxon>Apocrita</taxon>
        <taxon>Aculeata</taxon>
        <taxon>Formicoidea</taxon>
        <taxon>Formicidae</taxon>
        <taxon>Myrmicinae</taxon>
        <taxon>Mycetomoellerius</taxon>
    </lineage>
</organism>
<feature type="compositionally biased region" description="Basic and acidic residues" evidence="7">
    <location>
        <begin position="233"/>
        <end position="247"/>
    </location>
</feature>
<feature type="compositionally biased region" description="Polar residues" evidence="7">
    <location>
        <begin position="1496"/>
        <end position="1512"/>
    </location>
</feature>
<feature type="domain" description="C2H2-type" evidence="8">
    <location>
        <begin position="1623"/>
        <end position="1645"/>
    </location>
</feature>
<feature type="compositionally biased region" description="Low complexity" evidence="7">
    <location>
        <begin position="61"/>
        <end position="70"/>
    </location>
</feature>
<feature type="region of interest" description="Disordered" evidence="7">
    <location>
        <begin position="608"/>
        <end position="653"/>
    </location>
</feature>
<feature type="compositionally biased region" description="Polar residues" evidence="7">
    <location>
        <begin position="643"/>
        <end position="653"/>
    </location>
</feature>
<dbReference type="Gene3D" id="3.30.160.60">
    <property type="entry name" value="Classic Zinc Finger"/>
    <property type="match status" value="1"/>
</dbReference>
<feature type="compositionally biased region" description="Low complexity" evidence="7">
    <location>
        <begin position="837"/>
        <end position="847"/>
    </location>
</feature>
<feature type="domain" description="C2H2-type" evidence="8">
    <location>
        <begin position="1244"/>
        <end position="1271"/>
    </location>
</feature>
<evidence type="ECO:0000313" key="10">
    <source>
        <dbReference type="Proteomes" id="UP000075809"/>
    </source>
</evidence>
<reference evidence="9 10" key="1">
    <citation type="submission" date="2015-09" db="EMBL/GenBank/DDBJ databases">
        <title>Trachymyrmex zeteki WGS genome.</title>
        <authorList>
            <person name="Nygaard S."/>
            <person name="Hu H."/>
            <person name="Boomsma J."/>
            <person name="Zhang G."/>
        </authorList>
    </citation>
    <scope>NUCLEOTIDE SEQUENCE [LARGE SCALE GENOMIC DNA]</scope>
    <source>
        <strain evidence="9">Tzet28-1</strain>
        <tissue evidence="9">Whole body</tissue>
    </source>
</reference>
<dbReference type="GO" id="GO:0008270">
    <property type="term" value="F:zinc ion binding"/>
    <property type="evidence" value="ECO:0007669"/>
    <property type="project" value="UniProtKB-KW"/>
</dbReference>
<dbReference type="Proteomes" id="UP000075809">
    <property type="component" value="Unassembled WGS sequence"/>
</dbReference>
<evidence type="ECO:0000256" key="7">
    <source>
        <dbReference type="SAM" id="MobiDB-lite"/>
    </source>
</evidence>
<feature type="compositionally biased region" description="Low complexity" evidence="7">
    <location>
        <begin position="885"/>
        <end position="897"/>
    </location>
</feature>
<keyword evidence="6" id="KW-0175">Coiled coil</keyword>
<feature type="compositionally biased region" description="Low complexity" evidence="7">
    <location>
        <begin position="167"/>
        <end position="178"/>
    </location>
</feature>
<feature type="compositionally biased region" description="Polar residues" evidence="7">
    <location>
        <begin position="1414"/>
        <end position="1434"/>
    </location>
</feature>
<evidence type="ECO:0000256" key="2">
    <source>
        <dbReference type="ARBA" id="ARBA00022737"/>
    </source>
</evidence>
<feature type="region of interest" description="Disordered" evidence="7">
    <location>
        <begin position="1414"/>
        <end position="1442"/>
    </location>
</feature>
<evidence type="ECO:0000259" key="8">
    <source>
        <dbReference type="PROSITE" id="PS50157"/>
    </source>
</evidence>
<keyword evidence="1" id="KW-0479">Metal-binding</keyword>
<feature type="domain" description="C2H2-type" evidence="8">
    <location>
        <begin position="1193"/>
        <end position="1223"/>
    </location>
</feature>
<feature type="compositionally biased region" description="Polar residues" evidence="7">
    <location>
        <begin position="805"/>
        <end position="836"/>
    </location>
</feature>
<keyword evidence="4" id="KW-0862">Zinc</keyword>
<name>A0A151WXA9_9HYME</name>
<feature type="region of interest" description="Disordered" evidence="7">
    <location>
        <begin position="1453"/>
        <end position="1472"/>
    </location>
</feature>
<accession>A0A151WXA9</accession>
<feature type="compositionally biased region" description="Polar residues" evidence="7">
    <location>
        <begin position="1453"/>
        <end position="1463"/>
    </location>
</feature>